<dbReference type="EMBL" id="ADKX01000012">
    <property type="protein sequence ID" value="EFW05880.1"/>
    <property type="molecule type" value="Genomic_DNA"/>
</dbReference>
<dbReference type="HOGENOM" id="CLU_2552441_0_0_9"/>
<gene>
    <name evidence="1" type="ORF">HMPREF9488_00847</name>
</gene>
<evidence type="ECO:0008006" key="3">
    <source>
        <dbReference type="Google" id="ProtNLM"/>
    </source>
</evidence>
<proteinExistence type="predicted"/>
<organism evidence="1 2">
    <name type="scientific">Coprobacillus cateniformis</name>
    <dbReference type="NCBI Taxonomy" id="100884"/>
    <lineage>
        <taxon>Bacteria</taxon>
        <taxon>Bacillati</taxon>
        <taxon>Bacillota</taxon>
        <taxon>Erysipelotrichia</taxon>
        <taxon>Erysipelotrichales</taxon>
        <taxon>Coprobacillaceae</taxon>
        <taxon>Coprobacillus</taxon>
    </lineage>
</organism>
<dbReference type="OrthoDB" id="1653613at2"/>
<evidence type="ECO:0000313" key="2">
    <source>
        <dbReference type="Proteomes" id="UP000003157"/>
    </source>
</evidence>
<name>E7G7V9_9FIRM</name>
<sequence length="82" mass="9415">MVTITSKIKSVLSRYGFSFADYARQLNIFPQTLNNKAKKNAYKVQDLIELGDLTHTELCLRDLETKEVIMTFKKSDLEIGND</sequence>
<dbReference type="RefSeq" id="WP_008787963.1">
    <property type="nucleotide sequence ID" value="NZ_CATZHE010000001.1"/>
</dbReference>
<protein>
    <recommendedName>
        <fullName evidence="3">HTH cro/C1-type domain-containing protein</fullName>
    </recommendedName>
</protein>
<comment type="caution">
    <text evidence="1">The sequence shown here is derived from an EMBL/GenBank/DDBJ whole genome shotgun (WGS) entry which is preliminary data.</text>
</comment>
<dbReference type="STRING" id="100884.GCA_000269565_00854"/>
<dbReference type="AlphaFoldDB" id="E7G7V9"/>
<dbReference type="Proteomes" id="UP000003157">
    <property type="component" value="Unassembled WGS sequence"/>
</dbReference>
<evidence type="ECO:0000313" key="1">
    <source>
        <dbReference type="EMBL" id="EFW05880.1"/>
    </source>
</evidence>
<keyword evidence="2" id="KW-1185">Reference proteome</keyword>
<reference evidence="1 2" key="1">
    <citation type="submission" date="2010-12" db="EMBL/GenBank/DDBJ databases">
        <title>The Genome Sequence of Coprobacillus sp. strain 29_1.</title>
        <authorList>
            <consortium name="The Broad Institute Genome Sequencing Platform"/>
            <person name="Earl A."/>
            <person name="Ward D."/>
            <person name="Feldgarden M."/>
            <person name="Gevers D."/>
            <person name="Daigneault M."/>
            <person name="Sibley C.D."/>
            <person name="White A."/>
            <person name="Strauss J."/>
            <person name="Allen-Vercoe E."/>
            <person name="Young S.K."/>
            <person name="Zeng Q."/>
            <person name="Gargeya S."/>
            <person name="Fitzgerald M."/>
            <person name="Haas B."/>
            <person name="Abouelleil A."/>
            <person name="Alvarado L."/>
            <person name="Arachchi H.M."/>
            <person name="Berlin A."/>
            <person name="Brown A."/>
            <person name="Chapman S.B."/>
            <person name="Chen Z."/>
            <person name="Dunbar C."/>
            <person name="Freedman E."/>
            <person name="Gearin G."/>
            <person name="Gellesch M."/>
            <person name="Goldberg J."/>
            <person name="Griggs A."/>
            <person name="Gujja S."/>
            <person name="Heilman E."/>
            <person name="Heiman D."/>
            <person name="Howarth C."/>
            <person name="Larson L."/>
            <person name="Lui A."/>
            <person name="MacDonald P.J.P."/>
            <person name="Mehta T."/>
            <person name="Montmayeur A."/>
            <person name="Murphy C."/>
            <person name="Neiman D."/>
            <person name="Pearson M."/>
            <person name="Priest M."/>
            <person name="Roberts A."/>
            <person name="Saif S."/>
            <person name="Shea T."/>
            <person name="Shenoy N."/>
            <person name="Sisk P."/>
            <person name="Stolte C."/>
            <person name="Sykes S."/>
            <person name="White J."/>
            <person name="Yandava C."/>
            <person name="Nusbaum C."/>
            <person name="Birren B."/>
        </authorList>
    </citation>
    <scope>NUCLEOTIDE SEQUENCE [LARGE SCALE GENOMIC DNA]</scope>
    <source>
        <strain evidence="1 2">29_1</strain>
    </source>
</reference>
<accession>E7G7V9</accession>